<feature type="compositionally biased region" description="Basic and acidic residues" evidence="4">
    <location>
        <begin position="925"/>
        <end position="935"/>
    </location>
</feature>
<dbReference type="Pfam" id="PF01019">
    <property type="entry name" value="G_glu_transpept"/>
    <property type="match status" value="1"/>
</dbReference>
<reference evidence="7 8" key="1">
    <citation type="journal article" date="2015" name="Mol. Plant Microbe Interact.">
        <title>Genome, transcriptome, and functional analyses of Penicillium expansum provide new insights into secondary metabolism and pathogenicity.</title>
        <authorList>
            <person name="Ballester A.R."/>
            <person name="Marcet-Houben M."/>
            <person name="Levin E."/>
            <person name="Sela N."/>
            <person name="Selma-Lazaro C."/>
            <person name="Carmona L."/>
            <person name="Wisniewski M."/>
            <person name="Droby S."/>
            <person name="Gonzalez-Candelas L."/>
            <person name="Gabaldon T."/>
        </authorList>
    </citation>
    <scope>NUCLEOTIDE SEQUENCE [LARGE SCALE GENOMIC DNA]</scope>
    <source>
        <strain evidence="7 8">MD-8</strain>
    </source>
</reference>
<dbReference type="FunFam" id="3.60.20.40:FF:000008">
    <property type="entry name" value="Gamma-glutamyltranspeptidase (Eurofung)"/>
    <property type="match status" value="1"/>
</dbReference>
<feature type="compositionally biased region" description="Basic residues" evidence="4">
    <location>
        <begin position="1035"/>
        <end position="1051"/>
    </location>
</feature>
<dbReference type="FunFam" id="1.10.340.30:FF:000020">
    <property type="entry name" value="Pre-mRNA splicing factor, putative"/>
    <property type="match status" value="1"/>
</dbReference>
<feature type="compositionally biased region" description="Basic and acidic residues" evidence="4">
    <location>
        <begin position="892"/>
        <end position="905"/>
    </location>
</feature>
<dbReference type="InterPro" id="IPR003265">
    <property type="entry name" value="HhH-GPD_domain"/>
</dbReference>
<dbReference type="Gene3D" id="3.60.20.40">
    <property type="match status" value="1"/>
</dbReference>
<dbReference type="EMBL" id="JQFZ01000308">
    <property type="protein sequence ID" value="KGO51148.1"/>
    <property type="molecule type" value="Genomic_DNA"/>
</dbReference>
<feature type="compositionally biased region" description="Basic and acidic residues" evidence="4">
    <location>
        <begin position="1011"/>
        <end position="1034"/>
    </location>
</feature>
<gene>
    <name evidence="7" type="ORF">PEX2_106730</name>
</gene>
<dbReference type="GeneID" id="27683362"/>
<evidence type="ECO:0000256" key="2">
    <source>
        <dbReference type="PIRSR" id="PIRSR600101-2"/>
    </source>
</evidence>
<comment type="catalytic activity">
    <reaction evidence="3">
        <text>an S-substituted glutathione + H2O = an S-substituted L-cysteinylglycine + L-glutamate</text>
        <dbReference type="Rhea" id="RHEA:59468"/>
        <dbReference type="ChEBI" id="CHEBI:15377"/>
        <dbReference type="ChEBI" id="CHEBI:29985"/>
        <dbReference type="ChEBI" id="CHEBI:90779"/>
        <dbReference type="ChEBI" id="CHEBI:143103"/>
        <dbReference type="EC" id="3.4.19.13"/>
    </reaction>
</comment>
<feature type="compositionally biased region" description="Basic residues" evidence="4">
    <location>
        <begin position="877"/>
        <end position="891"/>
    </location>
</feature>
<feature type="binding site" evidence="2">
    <location>
        <begin position="409"/>
        <end position="411"/>
    </location>
    <ligand>
        <name>L-glutamate</name>
        <dbReference type="ChEBI" id="CHEBI:29985"/>
    </ligand>
</feature>
<evidence type="ECO:0000313" key="8">
    <source>
        <dbReference type="Proteomes" id="UP000030143"/>
    </source>
</evidence>
<feature type="compositionally biased region" description="Low complexity" evidence="4">
    <location>
        <begin position="668"/>
        <end position="679"/>
    </location>
</feature>
<dbReference type="InterPro" id="IPR000101">
    <property type="entry name" value="GGT_peptidase"/>
</dbReference>
<proteinExistence type="predicted"/>
<feature type="compositionally biased region" description="Polar residues" evidence="4">
    <location>
        <begin position="1087"/>
        <end position="1097"/>
    </location>
</feature>
<dbReference type="EC" id="3.4.19.13" evidence="3"/>
<evidence type="ECO:0000256" key="1">
    <source>
        <dbReference type="PIRSR" id="PIRSR600101-1"/>
    </source>
</evidence>
<dbReference type="SUPFAM" id="SSF48150">
    <property type="entry name" value="DNA-glycosylase"/>
    <property type="match status" value="1"/>
</dbReference>
<evidence type="ECO:0000259" key="6">
    <source>
        <dbReference type="SMART" id="SM00478"/>
    </source>
</evidence>
<dbReference type="VEuPathDB" id="FungiDB:PEXP_108620"/>
<dbReference type="NCBIfam" id="TIGR00066">
    <property type="entry name" value="g_glut_trans"/>
    <property type="match status" value="1"/>
</dbReference>
<dbReference type="RefSeq" id="XP_016594152.1">
    <property type="nucleotide sequence ID" value="XM_016747941.1"/>
</dbReference>
<dbReference type="EC" id="2.3.2.2" evidence="3"/>
<dbReference type="SMART" id="SM00478">
    <property type="entry name" value="ENDO3c"/>
    <property type="match status" value="1"/>
</dbReference>
<dbReference type="HOGENOM" id="CLU_004287_0_0_1"/>
<feature type="binding site" evidence="2">
    <location>
        <begin position="461"/>
        <end position="462"/>
    </location>
    <ligand>
        <name>L-glutamate</name>
        <dbReference type="ChEBI" id="CHEBI:29985"/>
    </ligand>
</feature>
<feature type="region of interest" description="Disordered" evidence="4">
    <location>
        <begin position="639"/>
        <end position="692"/>
    </location>
</feature>
<feature type="region of interest" description="Disordered" evidence="4">
    <location>
        <begin position="981"/>
        <end position="1113"/>
    </location>
</feature>
<dbReference type="GO" id="GO:0103068">
    <property type="term" value="F:leukotriene C4 gamma-glutamyl transferase activity"/>
    <property type="evidence" value="ECO:0007669"/>
    <property type="project" value="UniProtKB-EC"/>
</dbReference>
<feature type="chain" id="PRO_5001988872" description="Glutathione hydrolase" evidence="5">
    <location>
        <begin position="24"/>
        <end position="1492"/>
    </location>
</feature>
<feature type="region of interest" description="Disordered" evidence="4">
    <location>
        <begin position="844"/>
        <end position="957"/>
    </location>
</feature>
<feature type="region of interest" description="Disordered" evidence="4">
    <location>
        <begin position="730"/>
        <end position="750"/>
    </location>
</feature>
<organism evidence="7 8">
    <name type="scientific">Penicillium expansum</name>
    <name type="common">Blue mold rot fungus</name>
    <dbReference type="NCBI Taxonomy" id="27334"/>
    <lineage>
        <taxon>Eukaryota</taxon>
        <taxon>Fungi</taxon>
        <taxon>Dikarya</taxon>
        <taxon>Ascomycota</taxon>
        <taxon>Pezizomycotina</taxon>
        <taxon>Eurotiomycetes</taxon>
        <taxon>Eurotiomycetidae</taxon>
        <taxon>Eurotiales</taxon>
        <taxon>Aspergillaceae</taxon>
        <taxon>Penicillium</taxon>
    </lineage>
</organism>
<dbReference type="Gene3D" id="1.10.340.30">
    <property type="entry name" value="Hypothetical protein, domain 2"/>
    <property type="match status" value="1"/>
</dbReference>
<dbReference type="InterPro" id="IPR043138">
    <property type="entry name" value="GGT_lsub"/>
</dbReference>
<dbReference type="GO" id="GO:0036374">
    <property type="term" value="F:glutathione hydrolase activity"/>
    <property type="evidence" value="ECO:0007669"/>
    <property type="project" value="UniProtKB-UniRule"/>
</dbReference>
<dbReference type="InterPro" id="IPR043137">
    <property type="entry name" value="GGT_ssub_C"/>
</dbReference>
<keyword evidence="3" id="KW-0012">Acyltransferase</keyword>
<dbReference type="InterPro" id="IPR011257">
    <property type="entry name" value="DNA_glycosylase"/>
</dbReference>
<dbReference type="PANTHER" id="PTHR11686:SF62">
    <property type="entry name" value="GLUTATHIONE HYDROLASE"/>
    <property type="match status" value="1"/>
</dbReference>
<sequence length="1492" mass="163933">MRLGFLAVLSLLLVAIHLPSANTSPLEFSERDPNVVIGSHGGIGAGKLGAVASESSICSGHGSDILKMGGNAADALVATEFCIGVIGMYHSGIGGGGFMLVRSAKGDYEFIDFRETAPAAAFEDMYKNNEDASIYGGLASGVPGEVRGLEHLHKKYGSLPWSTVVQPAISTARDGFPVTEDLVRYMASAVGSGEDFLSKNPTWAIDFAPNGTRLGLGDTITRRRYADTLEAIAQRGADAFYSGPIAETMINAVQRENGTMTLEDLKNYTVAIRDISQIDYRGYKITSTSAPSSGSIALSILKILGTYKDFFSTEKSVNLSTHRLDEAMRFGYGERSNFGDPLFVDGMAKYEKEILEQSTIDDIRSKISDVRTQNVSAYDPAGLESLDTPGTSHIAVADHTGLAISVITTINLLFGSQVMVPETGIIMNNEMNDFSIPGSSNSFGYIPSPSNYIRPGKRPLSSITPAIVERPNGKLFLIAGSAGGSRIITATVQSIIHSIDQGLSAAKALAKPRLHDQLVPNQVSFEYTYDNATVASMKARGHNVTWVAPGQSSAQLIRVLPNGTFDAAGEPRQLNSAGNTMARLSNISVVVPLPSFDIDPLKTFDEDFFDRAVDNILSEEASIEESRDEMVDNSIGISSPFAYDGGSDSSKLNVRRSQRTGANSPHFSTPSTSSPTTTSATKPKLRTSSRIRKSMTMANVNGRGEASMSLEKTTQPRRKEEVIQAEPYPVHEAGDHPSTVPEITENPALSTGDNEVTIEEKIFVSVDPETRLEVLKFVASHYFMTDQVQPVRRSARREFIGQVRGVAAEAGMNDTAIDALVDHVRKTYLEDRGIATADDASSAFGGEVDSAEEAHAKSSHRKRRKSSSGQPEDKEHKKSKRRHSDKARRHSHDAMQLDEPEKVLEAHFPASIPTESQENGYVEPEEPKHKDHTPDLPKMPTNIIRGSPTTPIDLTDYPPHDEFVLGADWVPLQNQRRNSIGGFKDFEESNKKVLTPDLSPNFPKEVIPESPRPENVVEEKRSKRREPGKTSQKEKNKRKRERRRERKKHRINLGGQKQGDSTDGAEKQPQGASVDRADQDQLPPSIPQQTLSASPNGSRRSSSVTPSDEVQSKYFLGADNPKVVSKTKRETASSLYDLSIPPKTRQLLKNLNLPPDFLSSDSSLSDTPSDFDSNWDDLDDSSSLIQIKLSPPRSPYLIPKSTNPQPRTPVKSTSFVNPEPIKTPQAKPLKHSPYFPRVLVDPESCLPFPPMDAPSFGLIQEQLAHDPFRLLIATIFLNRTRGGVALPVLFKVFERYPTIDAMAEADLPELVSMINCLGFQNQRARKCIALAQTWLSDPPNKSKRYRKLHYPRKLDGRNVGREECVDEEDLRVAWEIAHLPGVGAYSLDSWRIFCCDELRGKASDWKGTNATELGFVPEWKCVLPHDKELRAYLTWMWLKEGWIWDYNTGDLTLASDKMMRAAQSGGVAREEEGNWVLETSPVKAVNGLHGSD</sequence>
<feature type="signal peptide" evidence="5">
    <location>
        <begin position="1"/>
        <end position="23"/>
    </location>
</feature>
<comment type="pathway">
    <text evidence="3">Mycotoxin biosynthesis.</text>
</comment>
<dbReference type="SUPFAM" id="SSF56235">
    <property type="entry name" value="N-terminal nucleophile aminohydrolases (Ntn hydrolases)"/>
    <property type="match status" value="1"/>
</dbReference>
<name>A0A0A2J932_PENEN</name>
<dbReference type="STRING" id="27334.A0A0A2J932"/>
<dbReference type="GO" id="GO:0005886">
    <property type="term" value="C:plasma membrane"/>
    <property type="evidence" value="ECO:0007669"/>
    <property type="project" value="TreeGrafter"/>
</dbReference>
<dbReference type="PRINTS" id="PR01210">
    <property type="entry name" value="GGTRANSPTASE"/>
</dbReference>
<feature type="region of interest" description="Disordered" evidence="4">
    <location>
        <begin position="1191"/>
        <end position="1227"/>
    </location>
</feature>
<dbReference type="Proteomes" id="UP000030143">
    <property type="component" value="Unassembled WGS sequence"/>
</dbReference>
<dbReference type="Gene3D" id="1.10.246.130">
    <property type="match status" value="1"/>
</dbReference>
<keyword evidence="5" id="KW-0732">Signal</keyword>
<comment type="catalytic activity">
    <reaction evidence="3">
        <text>glutathione + H2O = L-cysteinylglycine + L-glutamate</text>
        <dbReference type="Rhea" id="RHEA:28807"/>
        <dbReference type="ChEBI" id="CHEBI:15377"/>
        <dbReference type="ChEBI" id="CHEBI:29985"/>
        <dbReference type="ChEBI" id="CHEBI:57925"/>
        <dbReference type="ChEBI" id="CHEBI:61694"/>
        <dbReference type="EC" id="3.4.19.13"/>
    </reaction>
</comment>
<dbReference type="PANTHER" id="PTHR11686">
    <property type="entry name" value="GAMMA GLUTAMYL TRANSPEPTIDASE"/>
    <property type="match status" value="1"/>
</dbReference>
<keyword evidence="3" id="KW-0378">Hydrolase</keyword>
<evidence type="ECO:0000256" key="3">
    <source>
        <dbReference type="RuleBase" id="RU368068"/>
    </source>
</evidence>
<feature type="compositionally biased region" description="Polar residues" evidence="4">
    <location>
        <begin position="1200"/>
        <end position="1216"/>
    </location>
</feature>
<dbReference type="GO" id="GO:0006751">
    <property type="term" value="P:glutathione catabolic process"/>
    <property type="evidence" value="ECO:0007669"/>
    <property type="project" value="UniProtKB-UniRule"/>
</dbReference>
<feature type="binding site" evidence="2">
    <location>
        <position position="433"/>
    </location>
    <ligand>
        <name>L-glutamate</name>
        <dbReference type="ChEBI" id="CHEBI:29985"/>
    </ligand>
</feature>
<evidence type="ECO:0000256" key="5">
    <source>
        <dbReference type="SAM" id="SignalP"/>
    </source>
</evidence>
<keyword evidence="3" id="KW-0808">Transferase</keyword>
<feature type="domain" description="HhH-GPD" evidence="6">
    <location>
        <begin position="1276"/>
        <end position="1441"/>
    </location>
</feature>
<keyword evidence="8" id="KW-1185">Reference proteome</keyword>
<feature type="binding site" evidence="2">
    <location>
        <position position="114"/>
    </location>
    <ligand>
        <name>L-glutamate</name>
        <dbReference type="ChEBI" id="CHEBI:29985"/>
    </ligand>
</feature>
<evidence type="ECO:0000256" key="4">
    <source>
        <dbReference type="SAM" id="MobiDB-lite"/>
    </source>
</evidence>
<comment type="function">
    <text evidence="3">Gamma-glutamyltransferase.</text>
</comment>
<feature type="compositionally biased region" description="Basic residues" evidence="4">
    <location>
        <begin position="683"/>
        <end position="692"/>
    </location>
</feature>
<feature type="active site" description="Nucleophile" evidence="1">
    <location>
        <position position="391"/>
    </location>
</feature>
<accession>A0A0A2J932</accession>
<comment type="caution">
    <text evidence="7">The sequence shown here is derived from an EMBL/GenBank/DDBJ whole genome shotgun (WGS) entry which is preliminary data.</text>
</comment>
<feature type="binding site" evidence="2">
    <location>
        <position position="484"/>
    </location>
    <ligand>
        <name>L-glutamate</name>
        <dbReference type="ChEBI" id="CHEBI:29985"/>
    </ligand>
</feature>
<evidence type="ECO:0000313" key="7">
    <source>
        <dbReference type="EMBL" id="KGO51148.1"/>
    </source>
</evidence>
<feature type="compositionally biased region" description="Basic residues" evidence="4">
    <location>
        <begin position="857"/>
        <end position="866"/>
    </location>
</feature>
<comment type="catalytic activity">
    <reaction evidence="3">
        <text>an N-terminal (5-L-glutamyl)-[peptide] + an alpha-amino acid = 5-L-glutamyl amino acid + an N-terminal L-alpha-aminoacyl-[peptide]</text>
        <dbReference type="Rhea" id="RHEA:23904"/>
        <dbReference type="Rhea" id="RHEA-COMP:9780"/>
        <dbReference type="Rhea" id="RHEA-COMP:9795"/>
        <dbReference type="ChEBI" id="CHEBI:77644"/>
        <dbReference type="ChEBI" id="CHEBI:78597"/>
        <dbReference type="ChEBI" id="CHEBI:78599"/>
        <dbReference type="ChEBI" id="CHEBI:78608"/>
        <dbReference type="EC" id="2.3.2.2"/>
    </reaction>
</comment>
<dbReference type="GO" id="GO:0006285">
    <property type="term" value="P:base-excision repair, AP site formation"/>
    <property type="evidence" value="ECO:0007669"/>
    <property type="project" value="UniProtKB-ARBA"/>
</dbReference>
<dbReference type="Pfam" id="PF00730">
    <property type="entry name" value="HhH-GPD"/>
    <property type="match status" value="1"/>
</dbReference>
<dbReference type="InterPro" id="IPR029055">
    <property type="entry name" value="Ntn_hydrolases_N"/>
</dbReference>
<protein>
    <recommendedName>
        <fullName evidence="3">Glutathione hydrolase</fullName>
        <ecNumber evidence="3">2.3.2.2</ecNumber>
        <ecNumber evidence="3">3.4.19.13</ecNumber>
    </recommendedName>
    <alternativeName>
        <fullName evidence="3">Gamma-glutamyltransferase</fullName>
    </alternativeName>
</protein>